<evidence type="ECO:0000256" key="1">
    <source>
        <dbReference type="ARBA" id="ARBA00022723"/>
    </source>
</evidence>
<dbReference type="InterPro" id="IPR007219">
    <property type="entry name" value="XnlR_reg_dom"/>
</dbReference>
<dbReference type="SUPFAM" id="SSF57701">
    <property type="entry name" value="Zn2/Cys6 DNA-binding domain"/>
    <property type="match status" value="1"/>
</dbReference>
<evidence type="ECO:0000256" key="5">
    <source>
        <dbReference type="ARBA" id="ARBA00023242"/>
    </source>
</evidence>
<feature type="compositionally biased region" description="Polar residues" evidence="6">
    <location>
        <begin position="259"/>
        <end position="270"/>
    </location>
</feature>
<name>A0AAF0YCU0_9TREE</name>
<keyword evidence="3" id="KW-0238">DNA-binding</keyword>
<dbReference type="EMBL" id="CP086719">
    <property type="protein sequence ID" value="WOO84365.1"/>
    <property type="molecule type" value="Genomic_DNA"/>
</dbReference>
<keyword evidence="5" id="KW-0539">Nucleus</keyword>
<dbReference type="GO" id="GO:0008270">
    <property type="term" value="F:zinc ion binding"/>
    <property type="evidence" value="ECO:0007669"/>
    <property type="project" value="InterPro"/>
</dbReference>
<dbReference type="GeneID" id="87811057"/>
<dbReference type="CDD" id="cd12148">
    <property type="entry name" value="fungal_TF_MHR"/>
    <property type="match status" value="1"/>
</dbReference>
<dbReference type="InterPro" id="IPR051127">
    <property type="entry name" value="Fungal_SecMet_Regulators"/>
</dbReference>
<dbReference type="AlphaFoldDB" id="A0AAF0YCU0"/>
<organism evidence="8 9">
    <name type="scientific">Vanrija pseudolonga</name>
    <dbReference type="NCBI Taxonomy" id="143232"/>
    <lineage>
        <taxon>Eukaryota</taxon>
        <taxon>Fungi</taxon>
        <taxon>Dikarya</taxon>
        <taxon>Basidiomycota</taxon>
        <taxon>Agaricomycotina</taxon>
        <taxon>Tremellomycetes</taxon>
        <taxon>Trichosporonales</taxon>
        <taxon>Trichosporonaceae</taxon>
        <taxon>Vanrija</taxon>
    </lineage>
</organism>
<accession>A0AAF0YCU0</accession>
<dbReference type="Proteomes" id="UP000827549">
    <property type="component" value="Chromosome 6"/>
</dbReference>
<dbReference type="PANTHER" id="PTHR47424">
    <property type="entry name" value="REGULATORY PROTEIN GAL4"/>
    <property type="match status" value="1"/>
</dbReference>
<feature type="compositionally biased region" description="Polar residues" evidence="6">
    <location>
        <begin position="45"/>
        <end position="61"/>
    </location>
</feature>
<dbReference type="PROSITE" id="PS00463">
    <property type="entry name" value="ZN2_CY6_FUNGAL_1"/>
    <property type="match status" value="1"/>
</dbReference>
<keyword evidence="9" id="KW-1185">Reference proteome</keyword>
<dbReference type="InterPro" id="IPR001138">
    <property type="entry name" value="Zn2Cys6_DnaBD"/>
</dbReference>
<gene>
    <name evidence="8" type="primary">GAL4_3</name>
    <name evidence="8" type="ORF">LOC62_06G007887</name>
</gene>
<keyword evidence="4" id="KW-0804">Transcription</keyword>
<feature type="compositionally biased region" description="Low complexity" evidence="6">
    <location>
        <begin position="228"/>
        <end position="242"/>
    </location>
</feature>
<evidence type="ECO:0000256" key="2">
    <source>
        <dbReference type="ARBA" id="ARBA00023015"/>
    </source>
</evidence>
<dbReference type="Pfam" id="PF00172">
    <property type="entry name" value="Zn_clus"/>
    <property type="match status" value="1"/>
</dbReference>
<dbReference type="Gene3D" id="4.10.240.10">
    <property type="entry name" value="Zn(2)-C6 fungal-type DNA-binding domain"/>
    <property type="match status" value="1"/>
</dbReference>
<dbReference type="CDD" id="cd00067">
    <property type="entry name" value="GAL4"/>
    <property type="match status" value="1"/>
</dbReference>
<dbReference type="SMART" id="SM00066">
    <property type="entry name" value="GAL4"/>
    <property type="match status" value="1"/>
</dbReference>
<proteinExistence type="predicted"/>
<dbReference type="Pfam" id="PF04082">
    <property type="entry name" value="Fungal_trans"/>
    <property type="match status" value="1"/>
</dbReference>
<protein>
    <submittedName>
        <fullName evidence="8">Regulatory protein GAL4</fullName>
    </submittedName>
</protein>
<feature type="domain" description="Zn(2)-C6 fungal-type" evidence="7">
    <location>
        <begin position="79"/>
        <end position="108"/>
    </location>
</feature>
<dbReference type="GO" id="GO:0000981">
    <property type="term" value="F:DNA-binding transcription factor activity, RNA polymerase II-specific"/>
    <property type="evidence" value="ECO:0007669"/>
    <property type="project" value="InterPro"/>
</dbReference>
<evidence type="ECO:0000259" key="7">
    <source>
        <dbReference type="PROSITE" id="PS50048"/>
    </source>
</evidence>
<keyword evidence="1" id="KW-0479">Metal-binding</keyword>
<keyword evidence="2" id="KW-0805">Transcription regulation</keyword>
<dbReference type="SMART" id="SM00906">
    <property type="entry name" value="Fungal_trans"/>
    <property type="match status" value="1"/>
</dbReference>
<evidence type="ECO:0000313" key="9">
    <source>
        <dbReference type="Proteomes" id="UP000827549"/>
    </source>
</evidence>
<feature type="compositionally biased region" description="Low complexity" evidence="6">
    <location>
        <begin position="1"/>
        <end position="26"/>
    </location>
</feature>
<evidence type="ECO:0000313" key="8">
    <source>
        <dbReference type="EMBL" id="WOO84365.1"/>
    </source>
</evidence>
<dbReference type="GO" id="GO:0005634">
    <property type="term" value="C:nucleus"/>
    <property type="evidence" value="ECO:0007669"/>
    <property type="project" value="TreeGrafter"/>
</dbReference>
<reference evidence="8" key="1">
    <citation type="submission" date="2023-10" db="EMBL/GenBank/DDBJ databases">
        <authorList>
            <person name="Noh H."/>
        </authorList>
    </citation>
    <scope>NUCLEOTIDE SEQUENCE</scope>
    <source>
        <strain evidence="8">DUCC4014</strain>
    </source>
</reference>
<feature type="compositionally biased region" description="Basic residues" evidence="6">
    <location>
        <begin position="161"/>
        <end position="174"/>
    </location>
</feature>
<feature type="compositionally biased region" description="Pro residues" evidence="6">
    <location>
        <begin position="210"/>
        <end position="227"/>
    </location>
</feature>
<evidence type="ECO:0000256" key="6">
    <source>
        <dbReference type="SAM" id="MobiDB-lite"/>
    </source>
</evidence>
<dbReference type="RefSeq" id="XP_062630391.1">
    <property type="nucleotide sequence ID" value="XM_062774407.1"/>
</dbReference>
<feature type="compositionally biased region" description="Pro residues" evidence="6">
    <location>
        <begin position="243"/>
        <end position="252"/>
    </location>
</feature>
<evidence type="ECO:0000256" key="4">
    <source>
        <dbReference type="ARBA" id="ARBA00023163"/>
    </source>
</evidence>
<dbReference type="PROSITE" id="PS50048">
    <property type="entry name" value="ZN2_CY6_FUNGAL_2"/>
    <property type="match status" value="1"/>
</dbReference>
<dbReference type="PANTHER" id="PTHR47424:SF3">
    <property type="entry name" value="REGULATORY PROTEIN GAL4"/>
    <property type="match status" value="1"/>
</dbReference>
<dbReference type="GO" id="GO:0006351">
    <property type="term" value="P:DNA-templated transcription"/>
    <property type="evidence" value="ECO:0007669"/>
    <property type="project" value="InterPro"/>
</dbReference>
<evidence type="ECO:0000256" key="3">
    <source>
        <dbReference type="ARBA" id="ARBA00023125"/>
    </source>
</evidence>
<feature type="region of interest" description="Disordered" evidence="6">
    <location>
        <begin position="161"/>
        <end position="308"/>
    </location>
</feature>
<feature type="compositionally biased region" description="Basic and acidic residues" evidence="6">
    <location>
        <begin position="287"/>
        <end position="299"/>
    </location>
</feature>
<sequence length="811" mass="88984">MQPAAGAAAGSSSGAAPAPVASAGAGPATGAGPAGVTAAPPPAGKSSNGSEGDSASANNNGSGDGAPDDSAAPVLTKISCIECRRLKRKCDRIHPCEQCRRYGKTCVFPEAEVPRRGKKYIAEVEDRVERLERLLAEHAPHALEASASLDDELRRRIPHAHAHPQAHHHQHHASPRLPISPVLGTNGIFAHPGNPAGSDRRHSTASSTLPTPPTGPPSGSMLPPPSVSPTSSLFFEPHGGTHAPPPPPPPHHLSPASRVNPQASFETVASTADAYERQPRNALGYEWDERKRGTTHENDGTASLSVDPDGEGYLGFASGSTLLSILQIVAGGISLSHIPPSAEPAPPENWQPSHAEMSRYIDAYFEHYHTQYPIIHESTFRAQYAEVIPRPPRAQWAVLMHVVIGLGAICSTAPMYIVDHFLERAIAVITVDHLETGSLTLVQAFTLLSNLAQKRNKSNAGSVYLGIAVRMAIGLGLHRELPMWNIKPFEREVRRRVWWVVFIFDAGASVTFGRPILLPYGSADVKMIHNVQDRDFTPSAPAVPPASSETTIYTSLIYQASFHLCANRIYERVISTPPPSGEEVLELDHDIRHWHATIPKWFASPVTHDDHFRDTPWLHFSAHKLFWRYCNLRIILHRRAFLERALQRLPLSAIHTGQEELEHTLSSYCLQSAMDTIYDIHDFFKGRKLNQLEKWYGLHFLFQSSFVPLIALWTDVTSPDRAAWQEAVRQTRETLTLRAIQTDPLAERCLRIIDLLTPPVQPDNVPTDVNALLDLFTANSQWQDAGDVAHQLLPYADLATLMTLWPSSSTS</sequence>
<dbReference type="InterPro" id="IPR036864">
    <property type="entry name" value="Zn2-C6_fun-type_DNA-bd_sf"/>
</dbReference>
<dbReference type="GO" id="GO:0000435">
    <property type="term" value="P:positive regulation of transcription from RNA polymerase II promoter by galactose"/>
    <property type="evidence" value="ECO:0007669"/>
    <property type="project" value="TreeGrafter"/>
</dbReference>
<feature type="region of interest" description="Disordered" evidence="6">
    <location>
        <begin position="1"/>
        <end position="71"/>
    </location>
</feature>
<dbReference type="GO" id="GO:0000978">
    <property type="term" value="F:RNA polymerase II cis-regulatory region sequence-specific DNA binding"/>
    <property type="evidence" value="ECO:0007669"/>
    <property type="project" value="TreeGrafter"/>
</dbReference>